<feature type="region of interest" description="Disordered" evidence="1">
    <location>
        <begin position="371"/>
        <end position="429"/>
    </location>
</feature>
<accession>A0A9C7BZ09</accession>
<feature type="region of interest" description="Disordered" evidence="1">
    <location>
        <begin position="490"/>
        <end position="530"/>
    </location>
</feature>
<feature type="compositionally biased region" description="Acidic residues" evidence="1">
    <location>
        <begin position="690"/>
        <end position="742"/>
    </location>
</feature>
<protein>
    <submittedName>
        <fullName evidence="2">Wsv440-like protein</fullName>
    </submittedName>
</protein>
<feature type="compositionally biased region" description="Acidic residues" evidence="1">
    <location>
        <begin position="402"/>
        <end position="423"/>
    </location>
</feature>
<evidence type="ECO:0000256" key="1">
    <source>
        <dbReference type="SAM" id="MobiDB-lite"/>
    </source>
</evidence>
<evidence type="ECO:0000313" key="2">
    <source>
        <dbReference type="EMBL" id="BDT62237.1"/>
    </source>
</evidence>
<organism evidence="2">
    <name type="scientific">Penaeus semisulcatus majanivirus</name>
    <dbReference type="NCBI Taxonomy" id="2984274"/>
    <lineage>
        <taxon>Viruses</taxon>
        <taxon>Viruses incertae sedis</taxon>
        <taxon>Naldaviricetes</taxon>
        <taxon>Nimaviridae</taxon>
    </lineage>
</organism>
<dbReference type="EMBL" id="LC738873">
    <property type="protein sequence ID" value="BDT62237.1"/>
    <property type="molecule type" value="Genomic_DNA"/>
</dbReference>
<sequence length="814" mass="93583">MFYLLQLYNHMRFTCVTIYCVNFIECRVNTIDDDNNNNNNDNIRIELRVVLLPFLRLSGQPTSRQTDGNMDTNIENIISWVASLNCNCKNSQRLQRLLNNLSVEELAKKSILTGQQRTITEISDLVGAVKLYKLMSTPLNFLCRFGITDIKTCHCNEYKSNYKLSFCFIRPTKKVLMCSNCILSHIGEIGKDRDDDDDDDDLVTIIDYVSKKVKEDKDVHTRELFDLYRILLQSTRPPFNGSWATLIVKDRSTAIKKYTTVRNACKETTSNYDDCDSSLLSGYVLISNQIRPSLRGRDSCYCSDLLYVFTYVKLENNTDRWKFGVKPIRIHLLDAEFLLIEYDLCSLDNILSHDESDKLKRMLVHRDKNRSKINSRSGGNINAIRDKRKSRVGVDGTKKDDDDYDDDEDEDEDEDEDNNNNEDIDNKMDNLGMGSILLSIFNNAAMSSIDHTHSNKNDSSGNNNNNNDDNIQPYNTSYELAAKAAALFGDNSSNSNTTTTNNNNNIITTTNDNDDKNNNNNNNNNINSKNYNDIILPPPVIRQTTVEELRKIRAAVSSVSTKDSDDNILSLRVLRLNDVIYPYSCTLLPPPLIIRNSFNRYSFVSNISEYFDSIRFRNNLVSLPVKDSTLYEQIIMTINSIREITLLICCNKNDMEEKGNNSKDKDYTYNDNDSNICNDNSDDYTIAAAEGDDDDDDDDDDNDNNDNNNIEEEEEEEEMEENNIDDDDDNDYKDDDDDEEQDNFNNTNNNPGKTNKRKHNERKKIRETSIFNMRHVNTQLGIPITHDEEVLRFVNITSLSHLLQKQEKGLFMDN</sequence>
<feature type="compositionally biased region" description="Low complexity" evidence="1">
    <location>
        <begin position="490"/>
        <end position="511"/>
    </location>
</feature>
<reference evidence="2" key="1">
    <citation type="submission" date="2022-10" db="EMBL/GenBank/DDBJ databases">
        <title>Genome sequences of endogenous nimaviruses in decapod crustaceans.</title>
        <authorList>
            <person name="Kawato S."/>
            <person name="Nozaki R."/>
            <person name="Kondo H."/>
            <person name="Hirono I."/>
        </authorList>
    </citation>
    <scope>NUCLEOTIDE SEQUENCE</scope>
    <source>
        <strain evidence="2">Kagawa2020</strain>
    </source>
</reference>
<proteinExistence type="predicted"/>
<feature type="compositionally biased region" description="Low complexity" evidence="1">
    <location>
        <begin position="457"/>
        <end position="470"/>
    </location>
</feature>
<feature type="region of interest" description="Disordered" evidence="1">
    <location>
        <begin position="451"/>
        <end position="473"/>
    </location>
</feature>
<name>A0A9C7BZ09_9VIRU</name>
<feature type="compositionally biased region" description="Low complexity" evidence="1">
    <location>
        <begin position="518"/>
        <end position="530"/>
    </location>
</feature>
<feature type="compositionally biased region" description="Low complexity" evidence="1">
    <location>
        <begin position="670"/>
        <end position="679"/>
    </location>
</feature>
<feature type="region of interest" description="Disordered" evidence="1">
    <location>
        <begin position="659"/>
        <end position="762"/>
    </location>
</feature>
<feature type="compositionally biased region" description="Basic and acidic residues" evidence="1">
    <location>
        <begin position="659"/>
        <end position="668"/>
    </location>
</feature>